<name>A0AAP0E6S5_9MAGN</name>
<dbReference type="AlphaFoldDB" id="A0AAP0E6S5"/>
<dbReference type="Proteomes" id="UP001417504">
    <property type="component" value="Unassembled WGS sequence"/>
</dbReference>
<protein>
    <submittedName>
        <fullName evidence="1">Uncharacterized protein</fullName>
    </submittedName>
</protein>
<comment type="caution">
    <text evidence="1">The sequence shown here is derived from an EMBL/GenBank/DDBJ whole genome shotgun (WGS) entry which is preliminary data.</text>
</comment>
<evidence type="ECO:0000313" key="1">
    <source>
        <dbReference type="EMBL" id="KAK9086058.1"/>
    </source>
</evidence>
<evidence type="ECO:0000313" key="2">
    <source>
        <dbReference type="Proteomes" id="UP001417504"/>
    </source>
</evidence>
<dbReference type="EMBL" id="JBBNAE010000011">
    <property type="protein sequence ID" value="KAK9086058.1"/>
    <property type="molecule type" value="Genomic_DNA"/>
</dbReference>
<organism evidence="1 2">
    <name type="scientific">Stephania japonica</name>
    <dbReference type="NCBI Taxonomy" id="461633"/>
    <lineage>
        <taxon>Eukaryota</taxon>
        <taxon>Viridiplantae</taxon>
        <taxon>Streptophyta</taxon>
        <taxon>Embryophyta</taxon>
        <taxon>Tracheophyta</taxon>
        <taxon>Spermatophyta</taxon>
        <taxon>Magnoliopsida</taxon>
        <taxon>Ranunculales</taxon>
        <taxon>Menispermaceae</taxon>
        <taxon>Menispermoideae</taxon>
        <taxon>Cissampelideae</taxon>
        <taxon>Stephania</taxon>
    </lineage>
</organism>
<reference evidence="1 2" key="1">
    <citation type="submission" date="2024-01" db="EMBL/GenBank/DDBJ databases">
        <title>Genome assemblies of Stephania.</title>
        <authorList>
            <person name="Yang L."/>
        </authorList>
    </citation>
    <scope>NUCLEOTIDE SEQUENCE [LARGE SCALE GENOMIC DNA]</scope>
    <source>
        <strain evidence="1">QJT</strain>
        <tissue evidence="1">Leaf</tissue>
    </source>
</reference>
<gene>
    <name evidence="1" type="ORF">Sjap_026469</name>
</gene>
<sequence length="52" mass="5982">MEKSVDIYDGLTIMKELETMGIDTYFGHDRVLEDLGLYLRNEVPEDSDEVEG</sequence>
<accession>A0AAP0E6S5</accession>
<keyword evidence="2" id="KW-1185">Reference proteome</keyword>
<proteinExistence type="predicted"/>